<protein>
    <submittedName>
        <fullName evidence="2">Uncharacterized protein</fullName>
    </submittedName>
</protein>
<keyword evidence="1" id="KW-0472">Membrane</keyword>
<sequence>MKDTQLVLDVLLFPSKSSYHRLLITFASLHFFFAFIHMHLVSSNKIEPGVIREVSA</sequence>
<organism evidence="2 3">
    <name type="scientific">Kalanchoe fedtschenkoi</name>
    <name type="common">Lavender scallops</name>
    <name type="synonym">South American air plant</name>
    <dbReference type="NCBI Taxonomy" id="63787"/>
    <lineage>
        <taxon>Eukaryota</taxon>
        <taxon>Viridiplantae</taxon>
        <taxon>Streptophyta</taxon>
        <taxon>Embryophyta</taxon>
        <taxon>Tracheophyta</taxon>
        <taxon>Spermatophyta</taxon>
        <taxon>Magnoliopsida</taxon>
        <taxon>eudicotyledons</taxon>
        <taxon>Gunneridae</taxon>
        <taxon>Pentapetalae</taxon>
        <taxon>Saxifragales</taxon>
        <taxon>Crassulaceae</taxon>
        <taxon>Kalanchoe</taxon>
    </lineage>
</organism>
<name>A0A7N0V6Z3_KALFE</name>
<dbReference type="Gramene" id="Kaladp0195s0005.1.v1.1">
    <property type="protein sequence ID" value="Kaladp0195s0005.1.v1.1.CDS.1"/>
    <property type="gene ID" value="Kaladp0195s0005.v1.1"/>
</dbReference>
<accession>A0A7N0V6Z3</accession>
<keyword evidence="3" id="KW-1185">Reference proteome</keyword>
<proteinExistence type="predicted"/>
<feature type="transmembrane region" description="Helical" evidence="1">
    <location>
        <begin position="20"/>
        <end position="42"/>
    </location>
</feature>
<reference evidence="2" key="1">
    <citation type="submission" date="2021-01" db="UniProtKB">
        <authorList>
            <consortium name="EnsemblPlants"/>
        </authorList>
    </citation>
    <scope>IDENTIFICATION</scope>
</reference>
<dbReference type="EnsemblPlants" id="Kaladp0195s0005.1.v1.1">
    <property type="protein sequence ID" value="Kaladp0195s0005.1.v1.1.CDS.1"/>
    <property type="gene ID" value="Kaladp0195s0005.v1.1"/>
</dbReference>
<keyword evidence="1" id="KW-1133">Transmembrane helix</keyword>
<evidence type="ECO:0000313" key="2">
    <source>
        <dbReference type="EnsemblPlants" id="Kaladp0195s0005.1.v1.1.CDS.1"/>
    </source>
</evidence>
<evidence type="ECO:0000313" key="3">
    <source>
        <dbReference type="Proteomes" id="UP000594263"/>
    </source>
</evidence>
<evidence type="ECO:0000256" key="1">
    <source>
        <dbReference type="SAM" id="Phobius"/>
    </source>
</evidence>
<dbReference type="AlphaFoldDB" id="A0A7N0V6Z3"/>
<dbReference type="Proteomes" id="UP000594263">
    <property type="component" value="Unplaced"/>
</dbReference>
<keyword evidence="1" id="KW-0812">Transmembrane</keyword>